<reference evidence="2 3" key="1">
    <citation type="submission" date="2024-05" db="EMBL/GenBank/DDBJ databases">
        <title>Sphingomonas sp. HF-S3 16S ribosomal RNA gene Genome sequencing and assembly.</title>
        <authorList>
            <person name="Lee H."/>
        </authorList>
    </citation>
    <scope>NUCLEOTIDE SEQUENCE [LARGE SCALE GENOMIC DNA]</scope>
    <source>
        <strain evidence="2 3">HF-S3</strain>
    </source>
</reference>
<feature type="region of interest" description="Disordered" evidence="1">
    <location>
        <begin position="456"/>
        <end position="480"/>
    </location>
</feature>
<evidence type="ECO:0000313" key="2">
    <source>
        <dbReference type="EMBL" id="MEN3749571.1"/>
    </source>
</evidence>
<keyword evidence="3" id="KW-1185">Reference proteome</keyword>
<gene>
    <name evidence="2" type="ORF">TPR58_20530</name>
</gene>
<proteinExistence type="predicted"/>
<name>A0ABV0BFI7_9SPHN</name>
<organism evidence="2 3">
    <name type="scientific">Sphingomonas rustica</name>
    <dbReference type="NCBI Taxonomy" id="3103142"/>
    <lineage>
        <taxon>Bacteria</taxon>
        <taxon>Pseudomonadati</taxon>
        <taxon>Pseudomonadota</taxon>
        <taxon>Alphaproteobacteria</taxon>
        <taxon>Sphingomonadales</taxon>
        <taxon>Sphingomonadaceae</taxon>
        <taxon>Sphingomonas</taxon>
    </lineage>
</organism>
<evidence type="ECO:0000256" key="1">
    <source>
        <dbReference type="SAM" id="MobiDB-lite"/>
    </source>
</evidence>
<evidence type="ECO:0000313" key="3">
    <source>
        <dbReference type="Proteomes" id="UP001427805"/>
    </source>
</evidence>
<sequence>MRLEEAMPFVPEKRSQLTIVTPQTFSVARRPGDPTTGEIFGAAFRRDNLLFSAWQGLYNFATADQRIDPNYDVWNDIKGTKYESAWKIFARSGNARYTAALKAQYDREMADRDILARGGAMAMGATLIANLADPTMLIPVGGQVVKGARGVYTILKAGARTAAAGGVSTAVQEAGLHATQVTRTFQESAISVSASVVLSGLLGSSITYLSRNAINQASGGIPPITPSAGPNGLDPPPAFGPLNLSDLSVDGVAANELARITQKLSPNLRLNFSESVVARETGQQLSENATIQTMHAQGRSLGPAVSRFATIRQNDLTARTVTAIDDNYAEMRKLGGQLTRDDFNEAVSTAMRKGDRAPDAHVAQAALALRKVIVELNDDAARLGLLHPQAGEQMAESLLPRLFRQKMLIEQEGQIKPVWYQDVHNWADGQYRQSATRYLNEERALDAEEARLRVAEAQAGGGSRSRRPASPAGGPRPTRKFAAKYAALTRKRDALRSDFRTLWEIRSGAGRLDPFDAATAPNLRDMAERFVDRNYEVLTGRDYGASTSVAPSFQTPVRVGGLEANALPVSDDVLVRQGVLETDASEIVSRYIRTMAADIELTRRFGDPMMTSVLAKISADHALLRQGVTDQRELRRLKAREEADLRDIEAVRDLVRGTYKAVENASTFGRVVRTLGHYDFVRKLGGTVESALSTIYRPAMTHGLSAYMADGLIPLMRNGRGIQLSLAEAKLAGLVLDRVLAQRMSSLSSLADEMAAGTPIERLIENMARGGTRWSGITLWNDAIKGMTSILSQNMILAGKLDARKLAFLGIDANMAKTIRRQFASHGETIDGVLVARTERWTNAEAVRVFRAAVAKDVDMTNVTPGVGDLPLFIHTPLGKLIAEFRSVALASHQQVLLRGMQEGRARFISGMVGMSTLGMLTAYLKARGEGDAAFHEFQEKARNPGFLIGEGLDNSGMFALAFDLANTAEKVSGGYAGSAFNPFKTPLEMAGARVSPGATGVDRGRPTPPEDDLSRIGPAGALAGSVVGMFADDLPVAIQGAVNEWRGSPATLGEKQAWQKLVPAASFYGLREIAQTLNGDLPYGHSHGDDALGFPWQAGGYDSSRPRSAGAPAKRGTAAR</sequence>
<accession>A0ABV0BFI7</accession>
<comment type="caution">
    <text evidence="2">The sequence shown here is derived from an EMBL/GenBank/DDBJ whole genome shotgun (WGS) entry which is preliminary data.</text>
</comment>
<feature type="region of interest" description="Disordered" evidence="1">
    <location>
        <begin position="1098"/>
        <end position="1121"/>
    </location>
</feature>
<dbReference type="EMBL" id="JBDIZK010000015">
    <property type="protein sequence ID" value="MEN3749571.1"/>
    <property type="molecule type" value="Genomic_DNA"/>
</dbReference>
<protein>
    <submittedName>
        <fullName evidence="2">Uncharacterized protein</fullName>
    </submittedName>
</protein>
<dbReference type="Proteomes" id="UP001427805">
    <property type="component" value="Unassembled WGS sequence"/>
</dbReference>
<feature type="region of interest" description="Disordered" evidence="1">
    <location>
        <begin position="995"/>
        <end position="1016"/>
    </location>
</feature>